<keyword evidence="1" id="KW-0732">Signal</keyword>
<dbReference type="PANTHER" id="PTHR34406:SF1">
    <property type="entry name" value="PROTEIN YCEI"/>
    <property type="match status" value="1"/>
</dbReference>
<dbReference type="SUPFAM" id="SSF101874">
    <property type="entry name" value="YceI-like"/>
    <property type="match status" value="1"/>
</dbReference>
<feature type="chain" id="PRO_5015760922" evidence="1">
    <location>
        <begin position="19"/>
        <end position="184"/>
    </location>
</feature>
<dbReference type="EMBL" id="QBKT01000006">
    <property type="protein sequence ID" value="PTX60533.1"/>
    <property type="molecule type" value="Genomic_DNA"/>
</dbReference>
<dbReference type="InterPro" id="IPR036761">
    <property type="entry name" value="TTHA0802/YceI-like_sf"/>
</dbReference>
<organism evidence="3 4">
    <name type="scientific">Kordia periserrulae</name>
    <dbReference type="NCBI Taxonomy" id="701523"/>
    <lineage>
        <taxon>Bacteria</taxon>
        <taxon>Pseudomonadati</taxon>
        <taxon>Bacteroidota</taxon>
        <taxon>Flavobacteriia</taxon>
        <taxon>Flavobacteriales</taxon>
        <taxon>Flavobacteriaceae</taxon>
        <taxon>Kordia</taxon>
    </lineage>
</organism>
<gene>
    <name evidence="3" type="ORF">C8N46_106179</name>
</gene>
<dbReference type="AlphaFoldDB" id="A0A2T6BWU7"/>
<feature type="signal peptide" evidence="1">
    <location>
        <begin position="1"/>
        <end position="18"/>
    </location>
</feature>
<dbReference type="Pfam" id="PF04264">
    <property type="entry name" value="YceI"/>
    <property type="match status" value="1"/>
</dbReference>
<evidence type="ECO:0000259" key="2">
    <source>
        <dbReference type="SMART" id="SM00867"/>
    </source>
</evidence>
<dbReference type="PANTHER" id="PTHR34406">
    <property type="entry name" value="PROTEIN YCEI"/>
    <property type="match status" value="1"/>
</dbReference>
<feature type="domain" description="Lipid/polyisoprenoid-binding YceI-like" evidence="2">
    <location>
        <begin position="21"/>
        <end position="183"/>
    </location>
</feature>
<keyword evidence="4" id="KW-1185">Reference proteome</keyword>
<sequence length="184" mass="20977">MKKILVFIAFIAIAQMNAQEQLPIDVSKSSIKWSCDYSFYFNGHYGFVNFQEGYFIKTDDKISGGRFVIDLNTIQATDMSKSGNENLTEHLKDSDFFDVKRFPKATLVITNVEYKDATHFRARADMTIKGITQSINFQAEVDFATQTMKTKFKIDRTRWGINYNNALKDSAISDAVGFEVTISL</sequence>
<dbReference type="InterPro" id="IPR007372">
    <property type="entry name" value="Lipid/polyisoprenoid-bd_YceI"/>
</dbReference>
<name>A0A2T6BWU7_9FLAO</name>
<evidence type="ECO:0000313" key="3">
    <source>
        <dbReference type="EMBL" id="PTX60533.1"/>
    </source>
</evidence>
<comment type="caution">
    <text evidence="3">The sequence shown here is derived from an EMBL/GenBank/DDBJ whole genome shotgun (WGS) entry which is preliminary data.</text>
</comment>
<evidence type="ECO:0000313" key="4">
    <source>
        <dbReference type="Proteomes" id="UP000244090"/>
    </source>
</evidence>
<dbReference type="Proteomes" id="UP000244090">
    <property type="component" value="Unassembled WGS sequence"/>
</dbReference>
<dbReference type="RefSeq" id="WP_108115467.1">
    <property type="nucleotide sequence ID" value="NZ_QBKT01000006.1"/>
</dbReference>
<dbReference type="Gene3D" id="2.40.128.110">
    <property type="entry name" value="Lipid/polyisoprenoid-binding, YceI-like"/>
    <property type="match status" value="1"/>
</dbReference>
<dbReference type="OrthoDB" id="951410at2"/>
<evidence type="ECO:0000256" key="1">
    <source>
        <dbReference type="SAM" id="SignalP"/>
    </source>
</evidence>
<proteinExistence type="predicted"/>
<reference evidence="3 4" key="1">
    <citation type="submission" date="2018-04" db="EMBL/GenBank/DDBJ databases">
        <title>Genomic Encyclopedia of Archaeal and Bacterial Type Strains, Phase II (KMG-II): from individual species to whole genera.</title>
        <authorList>
            <person name="Goeker M."/>
        </authorList>
    </citation>
    <scope>NUCLEOTIDE SEQUENCE [LARGE SCALE GENOMIC DNA]</scope>
    <source>
        <strain evidence="3 4">DSM 25731</strain>
    </source>
</reference>
<dbReference type="SMART" id="SM00867">
    <property type="entry name" value="YceI"/>
    <property type="match status" value="1"/>
</dbReference>
<accession>A0A2T6BWU7</accession>
<protein>
    <submittedName>
        <fullName evidence="3">Polyisoprenoid-binding protein YceI</fullName>
    </submittedName>
</protein>